<name>A0A6H1ZHT1_9ZZZZ</name>
<proteinExistence type="predicted"/>
<dbReference type="AlphaFoldDB" id="A0A6H1ZHT1"/>
<evidence type="ECO:0000313" key="1">
    <source>
        <dbReference type="EMBL" id="QJA47088.1"/>
    </source>
</evidence>
<dbReference type="EMBL" id="MT144031">
    <property type="protein sequence ID" value="QJA47088.1"/>
    <property type="molecule type" value="Genomic_DNA"/>
</dbReference>
<gene>
    <name evidence="1" type="ORF">TM448A00603_0002</name>
</gene>
<accession>A0A6H1ZHT1</accession>
<evidence type="ECO:0008006" key="2">
    <source>
        <dbReference type="Google" id="ProtNLM"/>
    </source>
</evidence>
<protein>
    <recommendedName>
        <fullName evidence="2">Restriction endonuclease</fullName>
    </recommendedName>
</protein>
<reference evidence="1" key="1">
    <citation type="submission" date="2020-03" db="EMBL/GenBank/DDBJ databases">
        <title>The deep terrestrial virosphere.</title>
        <authorList>
            <person name="Holmfeldt K."/>
            <person name="Nilsson E."/>
            <person name="Simone D."/>
            <person name="Lopez-Fernandez M."/>
            <person name="Wu X."/>
            <person name="de Brujin I."/>
            <person name="Lundin D."/>
            <person name="Andersson A."/>
            <person name="Bertilsson S."/>
            <person name="Dopson M."/>
        </authorList>
    </citation>
    <scope>NUCLEOTIDE SEQUENCE</scope>
    <source>
        <strain evidence="1">TM448A00603</strain>
    </source>
</reference>
<sequence>MLKKISDEEVWFKEWCKEALEIGLITKFTDEVIPMSLSEKVTIPGIVQLKTITKKVDKFLMHPHTYKPDFFVVLSWQIPELTLLDNSQNTYPVFIDIKGEFTGRKNSSNYTFPLNQKWVYAKYQIYVNKVIPTIFFKTTWCPQSIRNGKRGLPLKKWSTYPTKEEYLQCLK</sequence>
<organism evidence="1">
    <name type="scientific">viral metagenome</name>
    <dbReference type="NCBI Taxonomy" id="1070528"/>
    <lineage>
        <taxon>unclassified sequences</taxon>
        <taxon>metagenomes</taxon>
        <taxon>organismal metagenomes</taxon>
    </lineage>
</organism>